<comment type="caution">
    <text evidence="3">The sequence shown here is derived from an EMBL/GenBank/DDBJ whole genome shotgun (WGS) entry which is preliminary data.</text>
</comment>
<evidence type="ECO:0000256" key="1">
    <source>
        <dbReference type="ARBA" id="ARBA00007689"/>
    </source>
</evidence>
<dbReference type="Gene3D" id="3.30.70.1060">
    <property type="entry name" value="Dimeric alpha+beta barrel"/>
    <property type="match status" value="1"/>
</dbReference>
<dbReference type="Pfam" id="PF03795">
    <property type="entry name" value="YCII"/>
    <property type="match status" value="1"/>
</dbReference>
<dbReference type="RefSeq" id="WP_054634928.1">
    <property type="nucleotide sequence ID" value="NZ_JBHSOZ010000003.1"/>
</dbReference>
<evidence type="ECO:0000313" key="4">
    <source>
        <dbReference type="Proteomes" id="UP001596142"/>
    </source>
</evidence>
<evidence type="ECO:0000259" key="2">
    <source>
        <dbReference type="Pfam" id="PF03795"/>
    </source>
</evidence>
<feature type="domain" description="YCII-related" evidence="2">
    <location>
        <begin position="11"/>
        <end position="82"/>
    </location>
</feature>
<dbReference type="InterPro" id="IPR005545">
    <property type="entry name" value="YCII"/>
</dbReference>
<dbReference type="PANTHER" id="PTHR37828">
    <property type="entry name" value="GSR2449 PROTEIN"/>
    <property type="match status" value="1"/>
</dbReference>
<dbReference type="InterPro" id="IPR011008">
    <property type="entry name" value="Dimeric_a/b-barrel"/>
</dbReference>
<proteinExistence type="inferred from homology"/>
<dbReference type="EMBL" id="JBHSOZ010000003">
    <property type="protein sequence ID" value="MFC5712504.1"/>
    <property type="molecule type" value="Genomic_DNA"/>
</dbReference>
<accession>A0ABW0YQW5</accession>
<dbReference type="SUPFAM" id="SSF54909">
    <property type="entry name" value="Dimeric alpha+beta barrel"/>
    <property type="match status" value="1"/>
</dbReference>
<reference evidence="4" key="1">
    <citation type="journal article" date="2019" name="Int. J. Syst. Evol. Microbiol.">
        <title>The Global Catalogue of Microorganisms (GCM) 10K type strain sequencing project: providing services to taxonomists for standard genome sequencing and annotation.</title>
        <authorList>
            <consortium name="The Broad Institute Genomics Platform"/>
            <consortium name="The Broad Institute Genome Sequencing Center for Infectious Disease"/>
            <person name="Wu L."/>
            <person name="Ma J."/>
        </authorList>
    </citation>
    <scope>NUCLEOTIDE SEQUENCE [LARGE SCALE GENOMIC DNA]</scope>
    <source>
        <strain evidence="4">CECT 7184</strain>
    </source>
</reference>
<keyword evidence="4" id="KW-1185">Reference proteome</keyword>
<evidence type="ECO:0000313" key="3">
    <source>
        <dbReference type="EMBL" id="MFC5712504.1"/>
    </source>
</evidence>
<name>A0ABW0YQW5_9BACI</name>
<protein>
    <submittedName>
        <fullName evidence="3">YciI family protein</fullName>
    </submittedName>
</protein>
<organism evidence="3 4">
    <name type="scientific">Thalassorhabdus alkalitolerans</name>
    <dbReference type="NCBI Taxonomy" id="2282697"/>
    <lineage>
        <taxon>Bacteria</taxon>
        <taxon>Bacillati</taxon>
        <taxon>Bacillota</taxon>
        <taxon>Bacilli</taxon>
        <taxon>Bacillales</taxon>
        <taxon>Bacillaceae</taxon>
        <taxon>Thalassorhabdus</taxon>
    </lineage>
</organism>
<dbReference type="PANTHER" id="PTHR37828:SF1">
    <property type="entry name" value="YCII-RELATED DOMAIN-CONTAINING PROTEIN"/>
    <property type="match status" value="1"/>
</dbReference>
<gene>
    <name evidence="3" type="ORF">ACFPU1_06900</name>
</gene>
<comment type="similarity">
    <text evidence="1">Belongs to the YciI family.</text>
</comment>
<dbReference type="Proteomes" id="UP001596142">
    <property type="component" value="Unassembled WGS sequence"/>
</dbReference>
<sequence length="90" mass="10380">MKYFAAFLPMKDKELSDKYRQAHLDFLNKLKDEGTIPAYGRFVDGAGGLVIYKGESQEEVEELVKQDPFVAEGARDFEVHEWALVSDHWK</sequence>